<dbReference type="EMBL" id="JBHUDO010000002">
    <property type="protein sequence ID" value="MFD1646220.1"/>
    <property type="molecule type" value="Genomic_DNA"/>
</dbReference>
<evidence type="ECO:0000256" key="2">
    <source>
        <dbReference type="ARBA" id="ARBA00022801"/>
    </source>
</evidence>
<keyword evidence="2 4" id="KW-0378">Hydrolase</keyword>
<dbReference type="PROSITE" id="PS01174">
    <property type="entry name" value="LIPASE_GDXG_SER"/>
    <property type="match status" value="1"/>
</dbReference>
<dbReference type="PANTHER" id="PTHR48081">
    <property type="entry name" value="AB HYDROLASE SUPERFAMILY PROTEIN C4A8.06C"/>
    <property type="match status" value="1"/>
</dbReference>
<dbReference type="InterPro" id="IPR013094">
    <property type="entry name" value="AB_hydrolase_3"/>
</dbReference>
<dbReference type="InterPro" id="IPR033140">
    <property type="entry name" value="Lipase_GDXG_put_SER_AS"/>
</dbReference>
<dbReference type="Proteomes" id="UP001597034">
    <property type="component" value="Unassembled WGS sequence"/>
</dbReference>
<name>A0ABD6DLF1_9EURY</name>
<dbReference type="FunFam" id="3.40.50.1820:FF:000089">
    <property type="entry name" value="Alpha/beta hydrolase"/>
    <property type="match status" value="1"/>
</dbReference>
<dbReference type="AlphaFoldDB" id="A0ABD6DLF1"/>
<sequence length="314" mass="33722">MPDEPHPQVQALLTMIDSLDVPKIPEMTPQEARATMDPLFARAAGEEPVGAVENRTIDGPGGDLPVRIYRPEGEGPHPTLVFFHGGGFVIGTLDTHDAVCRALTNEAEAVVVSVDYRLAPEHPFPAAVADAHAATEWASDHLDELGGNEFLAVAGDSAGGTLAAATCLLARDRGPAIDHQFLVYPATAGDADPEAFPSRAENAEGYFLETAEMEWFFEQYIDDEFDAYNPLAFPLQARDLSGLPPALVITAGFDPLRDEGRAYAEQLDEAGVDTTYREFEDMVHGFVSMLGDVGVDTARVGIEEIAAELDARDA</sequence>
<gene>
    <name evidence="4" type="ORF">ACFSBL_11050</name>
</gene>
<dbReference type="GO" id="GO:0016787">
    <property type="term" value="F:hydrolase activity"/>
    <property type="evidence" value="ECO:0007669"/>
    <property type="project" value="UniProtKB-KW"/>
</dbReference>
<comment type="caution">
    <text evidence="4">The sequence shown here is derived from an EMBL/GenBank/DDBJ whole genome shotgun (WGS) entry which is preliminary data.</text>
</comment>
<evidence type="ECO:0000259" key="3">
    <source>
        <dbReference type="Pfam" id="PF07859"/>
    </source>
</evidence>
<dbReference type="Gene3D" id="3.40.50.1820">
    <property type="entry name" value="alpha/beta hydrolase"/>
    <property type="match status" value="1"/>
</dbReference>
<reference evidence="4 5" key="1">
    <citation type="journal article" date="2019" name="Int. J. Syst. Evol. Microbiol.">
        <title>The Global Catalogue of Microorganisms (GCM) 10K type strain sequencing project: providing services to taxonomists for standard genome sequencing and annotation.</title>
        <authorList>
            <consortium name="The Broad Institute Genomics Platform"/>
            <consortium name="The Broad Institute Genome Sequencing Center for Infectious Disease"/>
            <person name="Wu L."/>
            <person name="Ma J."/>
        </authorList>
    </citation>
    <scope>NUCLEOTIDE SEQUENCE [LARGE SCALE GENOMIC DNA]</scope>
    <source>
        <strain evidence="4 5">CGMCC 1.10390</strain>
    </source>
</reference>
<accession>A0ABD6DLF1</accession>
<keyword evidence="5" id="KW-1185">Reference proteome</keyword>
<evidence type="ECO:0000256" key="1">
    <source>
        <dbReference type="ARBA" id="ARBA00010515"/>
    </source>
</evidence>
<dbReference type="InterPro" id="IPR029058">
    <property type="entry name" value="AB_hydrolase_fold"/>
</dbReference>
<dbReference type="SUPFAM" id="SSF53474">
    <property type="entry name" value="alpha/beta-Hydrolases"/>
    <property type="match status" value="1"/>
</dbReference>
<dbReference type="PROSITE" id="PS01173">
    <property type="entry name" value="LIPASE_GDXG_HIS"/>
    <property type="match status" value="1"/>
</dbReference>
<evidence type="ECO:0000313" key="4">
    <source>
        <dbReference type="EMBL" id="MFD1646220.1"/>
    </source>
</evidence>
<comment type="similarity">
    <text evidence="1">Belongs to the 'GDXG' lipolytic enzyme family.</text>
</comment>
<dbReference type="Pfam" id="PF07859">
    <property type="entry name" value="Abhydrolase_3"/>
    <property type="match status" value="1"/>
</dbReference>
<dbReference type="PANTHER" id="PTHR48081:SF8">
    <property type="entry name" value="ALPHA_BETA HYDROLASE FOLD-3 DOMAIN-CONTAINING PROTEIN-RELATED"/>
    <property type="match status" value="1"/>
</dbReference>
<feature type="domain" description="Alpha/beta hydrolase fold-3" evidence="3">
    <location>
        <begin position="80"/>
        <end position="287"/>
    </location>
</feature>
<proteinExistence type="inferred from homology"/>
<organism evidence="4 5">
    <name type="scientific">Haloarchaeobius litoreus</name>
    <dbReference type="NCBI Taxonomy" id="755306"/>
    <lineage>
        <taxon>Archaea</taxon>
        <taxon>Methanobacteriati</taxon>
        <taxon>Methanobacteriota</taxon>
        <taxon>Stenosarchaea group</taxon>
        <taxon>Halobacteria</taxon>
        <taxon>Halobacteriales</taxon>
        <taxon>Halorubellaceae</taxon>
        <taxon>Haloarchaeobius</taxon>
    </lineage>
</organism>
<dbReference type="RefSeq" id="WP_256398257.1">
    <property type="nucleotide sequence ID" value="NZ_JANHJR010000001.1"/>
</dbReference>
<protein>
    <submittedName>
        <fullName evidence="4">Alpha/beta hydrolase</fullName>
    </submittedName>
</protein>
<dbReference type="InterPro" id="IPR002168">
    <property type="entry name" value="Lipase_GDXG_HIS_AS"/>
</dbReference>
<evidence type="ECO:0000313" key="5">
    <source>
        <dbReference type="Proteomes" id="UP001597034"/>
    </source>
</evidence>
<dbReference type="InterPro" id="IPR050300">
    <property type="entry name" value="GDXG_lipolytic_enzyme"/>
</dbReference>